<protein>
    <submittedName>
        <fullName evidence="2">Uncharacterized protein</fullName>
    </submittedName>
</protein>
<keyword evidence="1" id="KW-1133">Transmembrane helix</keyword>
<keyword evidence="1" id="KW-0812">Transmembrane</keyword>
<dbReference type="Proteomes" id="UP000184226">
    <property type="component" value="Unassembled WGS sequence"/>
</dbReference>
<gene>
    <name evidence="2" type="ORF">SAMN04488135_11338</name>
</gene>
<accession>A0A1M5Z9B2</accession>
<dbReference type="AlphaFoldDB" id="A0A1M5Z9B2"/>
<sequence>MSTNLSSGIGTTVRPARRLRLGRIAGGLALAVVLALSFAGYLTPQMQIQWANFMSMCGF</sequence>
<reference evidence="2 3" key="1">
    <citation type="submission" date="2016-11" db="EMBL/GenBank/DDBJ databases">
        <authorList>
            <person name="Jaros S."/>
            <person name="Januszkiewicz K."/>
            <person name="Wedrychowicz H."/>
        </authorList>
    </citation>
    <scope>NUCLEOTIDE SEQUENCE [LARGE SCALE GENOMIC DNA]</scope>
    <source>
        <strain evidence="2 3">CGMCC 1.10190</strain>
    </source>
</reference>
<keyword evidence="3" id="KW-1185">Reference proteome</keyword>
<evidence type="ECO:0000313" key="3">
    <source>
        <dbReference type="Proteomes" id="UP000184226"/>
    </source>
</evidence>
<keyword evidence="1" id="KW-0472">Membrane</keyword>
<organism evidence="2 3">
    <name type="scientific">Pollutimonas bauzanensis</name>
    <dbReference type="NCBI Taxonomy" id="658167"/>
    <lineage>
        <taxon>Bacteria</taxon>
        <taxon>Pseudomonadati</taxon>
        <taxon>Pseudomonadota</taxon>
        <taxon>Betaproteobacteria</taxon>
        <taxon>Burkholderiales</taxon>
        <taxon>Alcaligenaceae</taxon>
        <taxon>Pollutimonas</taxon>
    </lineage>
</organism>
<dbReference type="EMBL" id="FQXE01000013">
    <property type="protein sequence ID" value="SHI20708.1"/>
    <property type="molecule type" value="Genomic_DNA"/>
</dbReference>
<name>A0A1M5Z9B2_9BURK</name>
<evidence type="ECO:0000256" key="1">
    <source>
        <dbReference type="SAM" id="Phobius"/>
    </source>
</evidence>
<feature type="transmembrane region" description="Helical" evidence="1">
    <location>
        <begin position="21"/>
        <end position="42"/>
    </location>
</feature>
<proteinExistence type="predicted"/>
<evidence type="ECO:0000313" key="2">
    <source>
        <dbReference type="EMBL" id="SHI20708.1"/>
    </source>
</evidence>
<dbReference type="STRING" id="658167.SAMN04488135_11338"/>
<dbReference type="RefSeq" id="WP_073106744.1">
    <property type="nucleotide sequence ID" value="NZ_FQXE01000013.1"/>
</dbReference>